<dbReference type="PANTHER" id="PTHR30466:SF11">
    <property type="entry name" value="FLAVIN-DEPENDENT MONOOXYGENASE, REDUCTASE SUBUNIT HSAB"/>
    <property type="match status" value="1"/>
</dbReference>
<dbReference type="AlphaFoldDB" id="A0A1X3GU22"/>
<evidence type="ECO:0000313" key="4">
    <source>
        <dbReference type="EMBL" id="OSJ18987.1"/>
    </source>
</evidence>
<dbReference type="RefSeq" id="WP_085357266.1">
    <property type="nucleotide sequence ID" value="NZ_NAFD01000132.1"/>
</dbReference>
<dbReference type="Pfam" id="PF01613">
    <property type="entry name" value="Flavin_Reduct"/>
    <property type="match status" value="1"/>
</dbReference>
<dbReference type="GO" id="GO:0010181">
    <property type="term" value="F:FMN binding"/>
    <property type="evidence" value="ECO:0007669"/>
    <property type="project" value="InterPro"/>
</dbReference>
<dbReference type="InterPro" id="IPR002563">
    <property type="entry name" value="Flavin_Rdtase-like_dom"/>
</dbReference>
<name>A0A1X3GU22_9BRAD</name>
<proteinExistence type="inferred from homology"/>
<dbReference type="Gene3D" id="2.30.110.10">
    <property type="entry name" value="Electron Transport, Fmn-binding Protein, Chain A"/>
    <property type="match status" value="1"/>
</dbReference>
<keyword evidence="2" id="KW-0560">Oxidoreductase</keyword>
<evidence type="ECO:0000256" key="1">
    <source>
        <dbReference type="ARBA" id="ARBA00008898"/>
    </source>
</evidence>
<dbReference type="InterPro" id="IPR050268">
    <property type="entry name" value="NADH-dep_flavin_reductase"/>
</dbReference>
<comment type="caution">
    <text evidence="4">The sequence shown here is derived from an EMBL/GenBank/DDBJ whole genome shotgun (WGS) entry which is preliminary data.</text>
</comment>
<sequence>MRKLASSVVVITACSEGQKNGLTATSMCSLSTDPQSILICVNKDASATEIILQSRCFAVNVLAEHQQEIATLFSRPKLAPEQRFSGACWHELKSGAPILADALASLDCEVATHFLYGTHYVFIGRVLAMQSLEGLGLLYCNGQYRQLKESA</sequence>
<gene>
    <name evidence="4" type="ORF">BSZ18_01175</name>
</gene>
<reference evidence="4 5" key="1">
    <citation type="submission" date="2017-03" db="EMBL/GenBank/DDBJ databases">
        <title>Whole genome sequences of fourteen strains of Bradyrhizobium canariense and one strain of Bradyrhizobium japonicum isolated from Lupinus (Papilionoideae: Genisteae) species in Algeria.</title>
        <authorList>
            <person name="Crovadore J."/>
            <person name="Chekireb D."/>
            <person name="Brachmann A."/>
            <person name="Chablais R."/>
            <person name="Cochard B."/>
            <person name="Lefort F."/>
        </authorList>
    </citation>
    <scope>NUCLEOTIDE SEQUENCE [LARGE SCALE GENOMIC DNA]</scope>
    <source>
        <strain evidence="4 5">UBMA195</strain>
    </source>
</reference>
<dbReference type="EMBL" id="NAFI01000119">
    <property type="protein sequence ID" value="OSJ18987.1"/>
    <property type="molecule type" value="Genomic_DNA"/>
</dbReference>
<evidence type="ECO:0000256" key="2">
    <source>
        <dbReference type="ARBA" id="ARBA00023002"/>
    </source>
</evidence>
<dbReference type="GO" id="GO:0042602">
    <property type="term" value="F:riboflavin reductase (NADPH) activity"/>
    <property type="evidence" value="ECO:0007669"/>
    <property type="project" value="TreeGrafter"/>
</dbReference>
<dbReference type="SUPFAM" id="SSF50475">
    <property type="entry name" value="FMN-binding split barrel"/>
    <property type="match status" value="1"/>
</dbReference>
<dbReference type="SMART" id="SM00903">
    <property type="entry name" value="Flavin_Reduct"/>
    <property type="match status" value="1"/>
</dbReference>
<comment type="similarity">
    <text evidence="1">Belongs to the non-flavoprotein flavin reductase family.</text>
</comment>
<evidence type="ECO:0000259" key="3">
    <source>
        <dbReference type="SMART" id="SM00903"/>
    </source>
</evidence>
<feature type="domain" description="Flavin reductase like" evidence="3">
    <location>
        <begin position="1"/>
        <end position="146"/>
    </location>
</feature>
<protein>
    <recommendedName>
        <fullName evidence="3">Flavin reductase like domain-containing protein</fullName>
    </recommendedName>
</protein>
<accession>A0A1X3GU22</accession>
<dbReference type="PANTHER" id="PTHR30466">
    <property type="entry name" value="FLAVIN REDUCTASE"/>
    <property type="match status" value="1"/>
</dbReference>
<organism evidence="4 5">
    <name type="scientific">Bradyrhizobium canariense</name>
    <dbReference type="NCBI Taxonomy" id="255045"/>
    <lineage>
        <taxon>Bacteria</taxon>
        <taxon>Pseudomonadati</taxon>
        <taxon>Pseudomonadota</taxon>
        <taxon>Alphaproteobacteria</taxon>
        <taxon>Hyphomicrobiales</taxon>
        <taxon>Nitrobacteraceae</taxon>
        <taxon>Bradyrhizobium</taxon>
    </lineage>
</organism>
<evidence type="ECO:0000313" key="5">
    <source>
        <dbReference type="Proteomes" id="UP000193553"/>
    </source>
</evidence>
<dbReference type="InterPro" id="IPR012349">
    <property type="entry name" value="Split_barrel_FMN-bd"/>
</dbReference>
<dbReference type="Proteomes" id="UP000193553">
    <property type="component" value="Unassembled WGS sequence"/>
</dbReference>